<name>A0ABQ6BSL6_9NEIS</name>
<evidence type="ECO:0000313" key="3">
    <source>
        <dbReference type="Proteomes" id="UP001156836"/>
    </source>
</evidence>
<evidence type="ECO:0000313" key="2">
    <source>
        <dbReference type="EMBL" id="GLS02868.1"/>
    </source>
</evidence>
<evidence type="ECO:0000256" key="1">
    <source>
        <dbReference type="SAM" id="MobiDB-lite"/>
    </source>
</evidence>
<keyword evidence="3" id="KW-1185">Reference proteome</keyword>
<accession>A0ABQ6BSL6</accession>
<proteinExistence type="predicted"/>
<protein>
    <submittedName>
        <fullName evidence="2">Uncharacterized protein</fullName>
    </submittedName>
</protein>
<reference evidence="3" key="1">
    <citation type="journal article" date="2019" name="Int. J. Syst. Evol. Microbiol.">
        <title>The Global Catalogue of Microorganisms (GCM) 10K type strain sequencing project: providing services to taxonomists for standard genome sequencing and annotation.</title>
        <authorList>
            <consortium name="The Broad Institute Genomics Platform"/>
            <consortium name="The Broad Institute Genome Sequencing Center for Infectious Disease"/>
            <person name="Wu L."/>
            <person name="Ma J."/>
        </authorList>
    </citation>
    <scope>NUCLEOTIDE SEQUENCE [LARGE SCALE GENOMIC DNA]</scope>
    <source>
        <strain evidence="3">NBRC 104970</strain>
    </source>
</reference>
<sequence>MNPAAPRTGFFHRRIASVAGGVGRNRPTACSRPWQCRGADRRQPSRVACPKTGIDPTDVPKRQDIRNVSAMFTDYAGRPDVASMPKSG</sequence>
<comment type="caution">
    <text evidence="2">The sequence shown here is derived from an EMBL/GenBank/DDBJ whole genome shotgun (WGS) entry which is preliminary data.</text>
</comment>
<feature type="region of interest" description="Disordered" evidence="1">
    <location>
        <begin position="23"/>
        <end position="60"/>
    </location>
</feature>
<organism evidence="2 3">
    <name type="scientific">Chitiniphilus shinanonensis</name>
    <dbReference type="NCBI Taxonomy" id="553088"/>
    <lineage>
        <taxon>Bacteria</taxon>
        <taxon>Pseudomonadati</taxon>
        <taxon>Pseudomonadota</taxon>
        <taxon>Betaproteobacteria</taxon>
        <taxon>Neisseriales</taxon>
        <taxon>Chitinibacteraceae</taxon>
        <taxon>Chitiniphilus</taxon>
    </lineage>
</organism>
<gene>
    <name evidence="2" type="ORF">GCM10007860_00110</name>
</gene>
<dbReference type="EMBL" id="BSOZ01000001">
    <property type="protein sequence ID" value="GLS02868.1"/>
    <property type="molecule type" value="Genomic_DNA"/>
</dbReference>
<dbReference type="Proteomes" id="UP001156836">
    <property type="component" value="Unassembled WGS sequence"/>
</dbReference>